<feature type="signal peptide" evidence="1">
    <location>
        <begin position="1"/>
        <end position="23"/>
    </location>
</feature>
<reference evidence="2" key="1">
    <citation type="submission" date="2023-09" db="EMBL/GenBank/DDBJ databases">
        <title>Arcobacter tbilisiensis sp. nov. isolated from chicken meat in Tbilisi, Georgia.</title>
        <authorList>
            <person name="Matthias R."/>
            <person name="Zautner A.E."/>
        </authorList>
    </citation>
    <scope>NUCLEOTIDE SEQUENCE</scope>
    <source>
        <strain evidence="2">LEO 62</strain>
    </source>
</reference>
<feature type="chain" id="PRO_5044493898" evidence="1">
    <location>
        <begin position="24"/>
        <end position="463"/>
    </location>
</feature>
<dbReference type="RefSeq" id="WP_390869943.1">
    <property type="nucleotide sequence ID" value="NZ_CP128652.1"/>
</dbReference>
<dbReference type="AlphaFoldDB" id="A0AA96IKH7"/>
<dbReference type="InterPro" id="IPR023614">
    <property type="entry name" value="Porin_dom_sf"/>
</dbReference>
<dbReference type="Proteomes" id="UP001305220">
    <property type="component" value="Chromosome"/>
</dbReference>
<evidence type="ECO:0000256" key="1">
    <source>
        <dbReference type="SAM" id="SignalP"/>
    </source>
</evidence>
<name>A0AA96IKH7_9BACT</name>
<gene>
    <name evidence="2" type="ORF">RMP68_04640</name>
</gene>
<sequence>MRKISKISLVAAVAVAGFSTANAQPLEQAIKDVDVSGSVVYRYDNFHSKNITAGANQPAVASRDTDTNRYKVALNLSSKVNDYVKFNSRFIVGGADNGFASLNAKSSHYATANNVGGANQTTGRSGGDGNADVALSNAYFALTAIPNTVVNIGKQGLTTPYTVAVDANGNEQNGTGILALTNVGPVTFGAGYFNNSNLDTGTTDINGSYRINGANLYTFNGSTSGLRNGATPIFDGGKDIYVATVQGDLDFVKLEAWYLGLQDTFGSYTLAATSNLDLAENAKLGLEARYVNLELNDRFSAPGVKPLETDNSMFRFAVDGKFSIVNARLAYTKTGKDGGLTAVDQDAKNTSLGWAITSNGVADADYIQAALGADILSNLNFTLNYGKLKADNQANAPILAAAQANLVSLDNIKQEEVYGQLTYKMSKNLTTYLRYGTYEAKTVSTGAKTIDETRGRIQVAYTF</sequence>
<dbReference type="InterPro" id="IPR008439">
    <property type="entry name" value="Campylo_MOMP"/>
</dbReference>
<dbReference type="SUPFAM" id="SSF56935">
    <property type="entry name" value="Porins"/>
    <property type="match status" value="1"/>
</dbReference>
<dbReference type="Pfam" id="PF05538">
    <property type="entry name" value="Campylo_MOMP"/>
    <property type="match status" value="1"/>
</dbReference>
<dbReference type="Gene3D" id="2.40.160.10">
    <property type="entry name" value="Porin"/>
    <property type="match status" value="1"/>
</dbReference>
<protein>
    <submittedName>
        <fullName evidence="2">Major outer membrane protein</fullName>
    </submittedName>
</protein>
<accession>A0AA96IKH7</accession>
<keyword evidence="1" id="KW-0732">Signal</keyword>
<proteinExistence type="predicted"/>
<organism evidence="2">
    <name type="scientific">Arcobacter cryaerophilus gv. pseudocryaerophilus</name>
    <dbReference type="NCBI Taxonomy" id="2933791"/>
    <lineage>
        <taxon>Bacteria</taxon>
        <taxon>Pseudomonadati</taxon>
        <taxon>Campylobacterota</taxon>
        <taxon>Epsilonproteobacteria</taxon>
        <taxon>Campylobacterales</taxon>
        <taxon>Arcobacteraceae</taxon>
        <taxon>Aliarcobacter</taxon>
    </lineage>
</organism>
<evidence type="ECO:0000313" key="2">
    <source>
        <dbReference type="EMBL" id="WNL34891.1"/>
    </source>
</evidence>
<dbReference type="EMBL" id="CP134856">
    <property type="protein sequence ID" value="WNL34891.1"/>
    <property type="molecule type" value="Genomic_DNA"/>
</dbReference>